<evidence type="ECO:0000256" key="1">
    <source>
        <dbReference type="SAM" id="MobiDB-lite"/>
    </source>
</evidence>
<reference evidence="4" key="1">
    <citation type="submission" date="2017-09" db="EMBL/GenBank/DDBJ databases">
        <title>Depth-based differentiation of microbial function through sediment-hosted aquifers and enrichment of novel symbionts in the deep terrestrial subsurface.</title>
        <authorList>
            <person name="Probst A.J."/>
            <person name="Ladd B."/>
            <person name="Jarett J.K."/>
            <person name="Geller-Mcgrath D.E."/>
            <person name="Sieber C.M.K."/>
            <person name="Emerson J.B."/>
            <person name="Anantharaman K."/>
            <person name="Thomas B.C."/>
            <person name="Malmstrom R."/>
            <person name="Stieglmeier M."/>
            <person name="Klingl A."/>
            <person name="Woyke T."/>
            <person name="Ryan C.M."/>
            <person name="Banfield J.F."/>
        </authorList>
    </citation>
    <scope>NUCLEOTIDE SEQUENCE [LARGE SCALE GENOMIC DNA]</scope>
</reference>
<dbReference type="AlphaFoldDB" id="A0A2M7W4F6"/>
<evidence type="ECO:0000256" key="2">
    <source>
        <dbReference type="SAM" id="Phobius"/>
    </source>
</evidence>
<feature type="compositionally biased region" description="Low complexity" evidence="1">
    <location>
        <begin position="410"/>
        <end position="426"/>
    </location>
</feature>
<evidence type="ECO:0000313" key="3">
    <source>
        <dbReference type="EMBL" id="PJA20653.1"/>
    </source>
</evidence>
<feature type="compositionally biased region" description="Pro residues" evidence="1">
    <location>
        <begin position="398"/>
        <end position="409"/>
    </location>
</feature>
<keyword evidence="2" id="KW-0812">Transmembrane</keyword>
<proteinExistence type="predicted"/>
<keyword evidence="2" id="KW-1133">Transmembrane helix</keyword>
<keyword evidence="2" id="KW-0472">Membrane</keyword>
<organism evidence="3 4">
    <name type="scientific">Candidatus Berkelbacteria bacterium CG_4_10_14_0_2_um_filter_35_9_33_12</name>
    <dbReference type="NCBI Taxonomy" id="1974499"/>
    <lineage>
        <taxon>Bacteria</taxon>
        <taxon>Candidatus Berkelbacteria</taxon>
    </lineage>
</organism>
<feature type="transmembrane region" description="Helical" evidence="2">
    <location>
        <begin position="738"/>
        <end position="759"/>
    </location>
</feature>
<dbReference type="EMBL" id="PFQF01000021">
    <property type="protein sequence ID" value="PJA20653.1"/>
    <property type="molecule type" value="Genomic_DNA"/>
</dbReference>
<sequence>MTKNDLKKRVVLSAIAVLALNTTAIGIWSANSGKLTSSADVVPGEKYINVPIKEENLKTSSGVKTQANSVAMAKPVNIDLDNPLFSEPIVVDDSKSWDLNLVGGGSLLPLNSQVTHTFTYGQSDSSTKLNLDIGNNVQVADSLSPIFIKNKTYYYNSNENIYYDDIAQAKPISGNCAQVITDMSGKSVTAVNANKFGKLNITNGTSPNSCKNSIIVVDGTFISNSFPNDFNESASLNQKFTDTENSTQYGLTVKLKVNSGKAIVGLASDTNTVYSETLEASETAQTVSVTWRDLDQKPNRVIIGLVSQAFNIDLYSAQLYRPVASSLSTISIGGSNINQFTKIIPKEKYFYYPSNQSFETKLTSISDKVAYWKTATTNFDVPPPPPGGQSTTTTTTPGGPPPPPPPPTNPNTTTSTTAVTPQGDEGPPAPPPIPGTTSFLFDKVKAQSSIFTGDSINQPRIKINETPDSNGVVQGVSDGVRSMHFQGINVISTTSSFLVDFIYQTLGDNFTENYSKFANFSFELNADIKVVRGKVVAGVANSSDIKTKIKLSNAISPSEQIQHVVLPISTRDIERNNYNMVVVGGVQGLVDFYLDNVYLTIIDPTYTSNTSYAKYRFSGTSDNLNWDLAKWGNFEKPIGENRIVEINPADDIADGSQFMRVQSALYSEDPYYVPGIESLDIYFTELTTPLVTTTTTSDGVTTTTNIGATTTTEPTITPTNPKTPGTDIPFLKLVSTGGVLLVNLLVSMLLSGILTWLIFRKKKIAPIQQV</sequence>
<evidence type="ECO:0000313" key="4">
    <source>
        <dbReference type="Proteomes" id="UP000230137"/>
    </source>
</evidence>
<name>A0A2M7W4F6_9BACT</name>
<protein>
    <submittedName>
        <fullName evidence="3">Uncharacterized protein</fullName>
    </submittedName>
</protein>
<accession>A0A2M7W4F6</accession>
<feature type="region of interest" description="Disordered" evidence="1">
    <location>
        <begin position="697"/>
        <end position="723"/>
    </location>
</feature>
<comment type="caution">
    <text evidence="3">The sequence shown here is derived from an EMBL/GenBank/DDBJ whole genome shotgun (WGS) entry which is preliminary data.</text>
</comment>
<feature type="region of interest" description="Disordered" evidence="1">
    <location>
        <begin position="376"/>
        <end position="438"/>
    </location>
</feature>
<feature type="compositionally biased region" description="Low complexity" evidence="1">
    <location>
        <begin position="388"/>
        <end position="397"/>
    </location>
</feature>
<gene>
    <name evidence="3" type="ORF">COX60_01225</name>
</gene>
<dbReference type="Proteomes" id="UP000230137">
    <property type="component" value="Unassembled WGS sequence"/>
</dbReference>